<gene>
    <name evidence="1" type="ORF">MTR67_038920</name>
</gene>
<feature type="non-terminal residue" evidence="1">
    <location>
        <position position="139"/>
    </location>
</feature>
<name>A0AAF0UG02_SOLVR</name>
<dbReference type="AlphaFoldDB" id="A0AAF0UG02"/>
<dbReference type="Proteomes" id="UP001234989">
    <property type="component" value="Chromosome 9"/>
</dbReference>
<evidence type="ECO:0000313" key="1">
    <source>
        <dbReference type="EMBL" id="WMV45535.1"/>
    </source>
</evidence>
<protein>
    <submittedName>
        <fullName evidence="1">Uncharacterized protein</fullName>
    </submittedName>
</protein>
<reference evidence="1" key="1">
    <citation type="submission" date="2023-08" db="EMBL/GenBank/DDBJ databases">
        <title>A de novo genome assembly of Solanum verrucosum Schlechtendal, a Mexican diploid species geographically isolated from the other diploid A-genome species in potato relatives.</title>
        <authorList>
            <person name="Hosaka K."/>
        </authorList>
    </citation>
    <scope>NUCLEOTIDE SEQUENCE</scope>
    <source>
        <tissue evidence="1">Young leaves</tissue>
    </source>
</reference>
<proteinExistence type="predicted"/>
<organism evidence="1 2">
    <name type="scientific">Solanum verrucosum</name>
    <dbReference type="NCBI Taxonomy" id="315347"/>
    <lineage>
        <taxon>Eukaryota</taxon>
        <taxon>Viridiplantae</taxon>
        <taxon>Streptophyta</taxon>
        <taxon>Embryophyta</taxon>
        <taxon>Tracheophyta</taxon>
        <taxon>Spermatophyta</taxon>
        <taxon>Magnoliopsida</taxon>
        <taxon>eudicotyledons</taxon>
        <taxon>Gunneridae</taxon>
        <taxon>Pentapetalae</taxon>
        <taxon>asterids</taxon>
        <taxon>lamiids</taxon>
        <taxon>Solanales</taxon>
        <taxon>Solanaceae</taxon>
        <taxon>Solanoideae</taxon>
        <taxon>Solaneae</taxon>
        <taxon>Solanum</taxon>
    </lineage>
</organism>
<sequence>MQKQSILNQLTELDLIQDQRTLSNDESYLRAVLKVEFEDNAKREEVAWRQRSRALRLKEGDMNSKFFHRMANCHKRYNNIDKLIINDSSVTEPAEIRDEVTTFYQKLYRDKAPGPDGFTMAFFKQCWEEVKQELVAAIQ</sequence>
<keyword evidence="2" id="KW-1185">Reference proteome</keyword>
<evidence type="ECO:0000313" key="2">
    <source>
        <dbReference type="Proteomes" id="UP001234989"/>
    </source>
</evidence>
<dbReference type="EMBL" id="CP133620">
    <property type="protein sequence ID" value="WMV45535.1"/>
    <property type="molecule type" value="Genomic_DNA"/>
</dbReference>
<accession>A0AAF0UG02</accession>